<feature type="region of interest" description="Disordered" evidence="1">
    <location>
        <begin position="1"/>
        <end position="58"/>
    </location>
</feature>
<dbReference type="Gene3D" id="3.40.50.150">
    <property type="entry name" value="Vaccinia Virus protein VP39"/>
    <property type="match status" value="1"/>
</dbReference>
<keyword evidence="3" id="KW-1185">Reference proteome</keyword>
<name>A0A9N8DA26_9STRA</name>
<feature type="compositionally biased region" description="Basic and acidic residues" evidence="1">
    <location>
        <begin position="48"/>
        <end position="58"/>
    </location>
</feature>
<dbReference type="InterPro" id="IPR029063">
    <property type="entry name" value="SAM-dependent_MTases_sf"/>
</dbReference>
<dbReference type="Proteomes" id="UP001153069">
    <property type="component" value="Unassembled WGS sequence"/>
</dbReference>
<gene>
    <name evidence="2" type="ORF">SEMRO_59_G034360.1</name>
</gene>
<dbReference type="EMBL" id="CAICTM010000058">
    <property type="protein sequence ID" value="CAB9499382.1"/>
    <property type="molecule type" value="Genomic_DNA"/>
</dbReference>
<dbReference type="AlphaFoldDB" id="A0A9N8DA26"/>
<evidence type="ECO:0000256" key="1">
    <source>
        <dbReference type="SAM" id="MobiDB-lite"/>
    </source>
</evidence>
<protein>
    <submittedName>
        <fullName evidence="2">Uncharacterized protein</fullName>
    </submittedName>
</protein>
<dbReference type="SUPFAM" id="SSF53335">
    <property type="entry name" value="S-adenosyl-L-methionine-dependent methyltransferases"/>
    <property type="match status" value="1"/>
</dbReference>
<evidence type="ECO:0000313" key="3">
    <source>
        <dbReference type="Proteomes" id="UP001153069"/>
    </source>
</evidence>
<proteinExistence type="predicted"/>
<dbReference type="OrthoDB" id="46722at2759"/>
<comment type="caution">
    <text evidence="2">The sequence shown here is derived from an EMBL/GenBank/DDBJ whole genome shotgun (WGS) entry which is preliminary data.</text>
</comment>
<dbReference type="PANTHER" id="PTHR39290">
    <property type="entry name" value="C3H1-TYPE DOMAIN-CONTAINING PROTEIN-RELATED"/>
    <property type="match status" value="1"/>
</dbReference>
<dbReference type="PANTHER" id="PTHR39290:SF6">
    <property type="entry name" value="S-ADENOSYL-L-METHIONINE-DEPENDENT METHYLTRANSFERASES SUPERFAMILY PROTEIN"/>
    <property type="match status" value="1"/>
</dbReference>
<feature type="compositionally biased region" description="Basic residues" evidence="1">
    <location>
        <begin position="37"/>
        <end position="47"/>
    </location>
</feature>
<reference evidence="2" key="1">
    <citation type="submission" date="2020-06" db="EMBL/GenBank/DDBJ databases">
        <authorList>
            <consortium name="Plant Systems Biology data submission"/>
        </authorList>
    </citation>
    <scope>NUCLEOTIDE SEQUENCE</scope>
    <source>
        <strain evidence="2">D6</strain>
    </source>
</reference>
<sequence length="637" mass="71958">MGDSGWDDLFAMAEGSGDTAADSAYQQPADEPVVREKPRKSRKRRRKEKESKKSTQDRSKYYQEAFQGMLQSRIHESAAWPDWISLGGSLSSTQECTKFHASSSHESASDKGSLCSHCQQSASCHEITSSTKHPCLQTYCHLRNIRCIAKVAILSNTLTKSLPDTTTAMLQNQLSKLNRAFSSSQSSLIHNSHEVSLLESKKIQLDKSAKLVMSTRKENPFVDLVRLIIGCDDLYYRLYYLQITNQLTPMAAEPNTDSIPEDQYLFLPHPSEHHGSLTAAPSVESEACQDLLERLNKDDDETLLQHVGFPGSEEAKQHPLAAIQRYRFLETVVIFYQSGWCHWETTRQQVLRSLNNIKDDDEEHETPAPTILREWRDSCRDFLCHLYAYATLSATSLDTMARFAKEGGIVEYGAGTGYLATILAKNYNVRVNAFDVCPNSNNNETEKSGTHNDYHGLTPCCTKVKQGDVATLAKDLKQYTINARNVTLLLCYPPPKSSMALDTLKAFVQHGGTSFIHIGEFKGLTGSPEFEQYLHDKLECVQRFPCPSWGTDAAEVTMWTTKKTNDGSKKRPLLPCSFCKKREAVRRCRLLRYLVYCGKKCCKRDAEARGKQLRLHMIDLGPSIRLEFQDDRQFEVL</sequence>
<organism evidence="2 3">
    <name type="scientific">Seminavis robusta</name>
    <dbReference type="NCBI Taxonomy" id="568900"/>
    <lineage>
        <taxon>Eukaryota</taxon>
        <taxon>Sar</taxon>
        <taxon>Stramenopiles</taxon>
        <taxon>Ochrophyta</taxon>
        <taxon>Bacillariophyta</taxon>
        <taxon>Bacillariophyceae</taxon>
        <taxon>Bacillariophycidae</taxon>
        <taxon>Naviculales</taxon>
        <taxon>Naviculaceae</taxon>
        <taxon>Seminavis</taxon>
    </lineage>
</organism>
<evidence type="ECO:0000313" key="2">
    <source>
        <dbReference type="EMBL" id="CAB9499382.1"/>
    </source>
</evidence>
<accession>A0A9N8DA26</accession>